<organism evidence="1">
    <name type="scientific">Nothobranchius rachovii</name>
    <name type="common">bluefin notho</name>
    <dbReference type="NCBI Taxonomy" id="451742"/>
    <lineage>
        <taxon>Eukaryota</taxon>
        <taxon>Metazoa</taxon>
        <taxon>Chordata</taxon>
        <taxon>Craniata</taxon>
        <taxon>Vertebrata</taxon>
        <taxon>Euteleostomi</taxon>
        <taxon>Actinopterygii</taxon>
        <taxon>Neopterygii</taxon>
        <taxon>Teleostei</taxon>
        <taxon>Neoteleostei</taxon>
        <taxon>Acanthomorphata</taxon>
        <taxon>Ovalentaria</taxon>
        <taxon>Atherinomorphae</taxon>
        <taxon>Cyprinodontiformes</taxon>
        <taxon>Nothobranchiidae</taxon>
        <taxon>Nothobranchius</taxon>
    </lineage>
</organism>
<feature type="non-terminal residue" evidence="1">
    <location>
        <position position="84"/>
    </location>
</feature>
<name>A0A1A8SIF2_9TELE</name>
<reference evidence="1" key="1">
    <citation type="submission" date="2016-05" db="EMBL/GenBank/DDBJ databases">
        <authorList>
            <person name="Lavstsen T."/>
            <person name="Jespersen J.S."/>
        </authorList>
    </citation>
    <scope>NUCLEOTIDE SEQUENCE</scope>
    <source>
        <tissue evidence="1">Brain</tissue>
    </source>
</reference>
<gene>
    <name evidence="1" type="primary">Nfu_g_1_013836</name>
</gene>
<protein>
    <submittedName>
        <fullName evidence="1">Uncharacterized protein</fullName>
    </submittedName>
</protein>
<accession>A0A1A8SIF2</accession>
<evidence type="ECO:0000313" key="1">
    <source>
        <dbReference type="EMBL" id="SBS17703.1"/>
    </source>
</evidence>
<dbReference type="AlphaFoldDB" id="A0A1A8SIF2"/>
<proteinExistence type="predicted"/>
<dbReference type="EMBL" id="HAEI01015234">
    <property type="protein sequence ID" value="SBS17703.1"/>
    <property type="molecule type" value="Transcribed_RNA"/>
</dbReference>
<sequence length="84" mass="10245">VLNVELDNIDKLIDKNVKNTFYVQPWAPGHLRPLLDVKTRWLHYQTCFYQLCVAHHRCLFVCLVKYFHLFWDNFFRLSLLQHLV</sequence>
<feature type="non-terminal residue" evidence="1">
    <location>
        <position position="1"/>
    </location>
</feature>
<reference evidence="1" key="2">
    <citation type="submission" date="2016-06" db="EMBL/GenBank/DDBJ databases">
        <title>The genome of a short-lived fish provides insights into sex chromosome evolution and the genetic control of aging.</title>
        <authorList>
            <person name="Reichwald K."/>
            <person name="Felder M."/>
            <person name="Petzold A."/>
            <person name="Koch P."/>
            <person name="Groth M."/>
            <person name="Platzer M."/>
        </authorList>
    </citation>
    <scope>NUCLEOTIDE SEQUENCE</scope>
    <source>
        <tissue evidence="1">Brain</tissue>
    </source>
</reference>